<gene>
    <name evidence="1" type="ORF">BV25DRAFT_1920614</name>
</gene>
<keyword evidence="2" id="KW-1185">Reference proteome</keyword>
<organism evidence="1 2">
    <name type="scientific">Artomyces pyxidatus</name>
    <dbReference type="NCBI Taxonomy" id="48021"/>
    <lineage>
        <taxon>Eukaryota</taxon>
        <taxon>Fungi</taxon>
        <taxon>Dikarya</taxon>
        <taxon>Basidiomycota</taxon>
        <taxon>Agaricomycotina</taxon>
        <taxon>Agaricomycetes</taxon>
        <taxon>Russulales</taxon>
        <taxon>Auriscalpiaceae</taxon>
        <taxon>Artomyces</taxon>
    </lineage>
</organism>
<name>A0ACB8SKB0_9AGAM</name>
<dbReference type="EMBL" id="MU277256">
    <property type="protein sequence ID" value="KAI0056870.1"/>
    <property type="molecule type" value="Genomic_DNA"/>
</dbReference>
<sequence length="224" mass="23755">MRMQHPVHLRRSSTNTAVSGKTPAAAGRACEASPVARLTASLLPPNTTDPTKCAGALASLRHDAGLQALLPYLVCWVGGVLSTLLHFTLPPSYSRHLRTSAASTLLHILTQHSTMYASLSPCIMKTLLLALLSPDKNCSTRAGAIWGLVGIGKEAVRKGLVEAGGAHVAALKVLQALLDRPVPLDMRNEADALVVTRLRGVLGDVFAERLMGDTVWVRSKLGDS</sequence>
<reference evidence="1" key="2">
    <citation type="journal article" date="2022" name="New Phytol.">
        <title>Evolutionary transition to the ectomycorrhizal habit in the genomes of a hyperdiverse lineage of mushroom-forming fungi.</title>
        <authorList>
            <person name="Looney B."/>
            <person name="Miyauchi S."/>
            <person name="Morin E."/>
            <person name="Drula E."/>
            <person name="Courty P.E."/>
            <person name="Kohler A."/>
            <person name="Kuo A."/>
            <person name="LaButti K."/>
            <person name="Pangilinan J."/>
            <person name="Lipzen A."/>
            <person name="Riley R."/>
            <person name="Andreopoulos W."/>
            <person name="He G."/>
            <person name="Johnson J."/>
            <person name="Nolan M."/>
            <person name="Tritt A."/>
            <person name="Barry K.W."/>
            <person name="Grigoriev I.V."/>
            <person name="Nagy L.G."/>
            <person name="Hibbett D."/>
            <person name="Henrissat B."/>
            <person name="Matheny P.B."/>
            <person name="Labbe J."/>
            <person name="Martin F.M."/>
        </authorList>
    </citation>
    <scope>NUCLEOTIDE SEQUENCE</scope>
    <source>
        <strain evidence="1">HHB10654</strain>
    </source>
</reference>
<accession>A0ACB8SKB0</accession>
<evidence type="ECO:0000313" key="2">
    <source>
        <dbReference type="Proteomes" id="UP000814140"/>
    </source>
</evidence>
<protein>
    <submittedName>
        <fullName evidence="1">Uncharacterized protein</fullName>
    </submittedName>
</protein>
<evidence type="ECO:0000313" key="1">
    <source>
        <dbReference type="EMBL" id="KAI0056870.1"/>
    </source>
</evidence>
<dbReference type="Proteomes" id="UP000814140">
    <property type="component" value="Unassembled WGS sequence"/>
</dbReference>
<reference evidence="1" key="1">
    <citation type="submission" date="2021-03" db="EMBL/GenBank/DDBJ databases">
        <authorList>
            <consortium name="DOE Joint Genome Institute"/>
            <person name="Ahrendt S."/>
            <person name="Looney B.P."/>
            <person name="Miyauchi S."/>
            <person name="Morin E."/>
            <person name="Drula E."/>
            <person name="Courty P.E."/>
            <person name="Chicoki N."/>
            <person name="Fauchery L."/>
            <person name="Kohler A."/>
            <person name="Kuo A."/>
            <person name="Labutti K."/>
            <person name="Pangilinan J."/>
            <person name="Lipzen A."/>
            <person name="Riley R."/>
            <person name="Andreopoulos W."/>
            <person name="He G."/>
            <person name="Johnson J."/>
            <person name="Barry K.W."/>
            <person name="Grigoriev I.V."/>
            <person name="Nagy L."/>
            <person name="Hibbett D."/>
            <person name="Henrissat B."/>
            <person name="Matheny P.B."/>
            <person name="Labbe J."/>
            <person name="Martin F."/>
        </authorList>
    </citation>
    <scope>NUCLEOTIDE SEQUENCE</scope>
    <source>
        <strain evidence="1">HHB10654</strain>
    </source>
</reference>
<proteinExistence type="predicted"/>
<comment type="caution">
    <text evidence="1">The sequence shown here is derived from an EMBL/GenBank/DDBJ whole genome shotgun (WGS) entry which is preliminary data.</text>
</comment>